<dbReference type="InterPro" id="IPR043680">
    <property type="entry name" value="GpH_LAMBDA"/>
</dbReference>
<protein>
    <recommendedName>
        <fullName evidence="1">Tape measure protein</fullName>
        <shortName evidence="1">TMP</shortName>
    </recommendedName>
</protein>
<dbReference type="GO" id="GO:0098015">
    <property type="term" value="C:virus tail"/>
    <property type="evidence" value="ECO:0007669"/>
    <property type="project" value="UniProtKB-UniRule"/>
</dbReference>
<evidence type="ECO:0000313" key="5">
    <source>
        <dbReference type="EMBL" id="WET18214.1"/>
    </source>
</evidence>
<dbReference type="GO" id="GO:0046718">
    <property type="term" value="P:symbiont entry into host cell"/>
    <property type="evidence" value="ECO:0007669"/>
    <property type="project" value="UniProtKB-KW"/>
</dbReference>
<comment type="subcellular location">
    <subcellularLocation>
        <location evidence="1">Virion</location>
    </subcellularLocation>
</comment>
<evidence type="ECO:0000313" key="6">
    <source>
        <dbReference type="Proteomes" id="UP001215034"/>
    </source>
</evidence>
<dbReference type="Pfam" id="PF06791">
    <property type="entry name" value="TMP_2"/>
    <property type="match status" value="1"/>
</dbReference>
<dbReference type="NCBIfam" id="TIGR01541">
    <property type="entry name" value="tape_meas_lam_C"/>
    <property type="match status" value="1"/>
</dbReference>
<dbReference type="Proteomes" id="UP001215034">
    <property type="component" value="Segment"/>
</dbReference>
<comment type="function">
    <text evidence="1">Serves as a ruler that controls the length of tail by stopping the tail tube polymerization and is probably released from the tail shaft during infection to facilitate DNA translocation into the host cell. Assembles into a multimeric linear form probably arranged as a coil of alpha-helices and stabilized by the covering tail assembly proteins. Its C-terminus fixes the tail tip complex, thereby forming the tail assembly initiator complex. Tail tube proteins polymerize around the tail measure protein, displacing the tail assembly proteins. When the tail reaches the length specified by the tape measure protein, it stops and becomes capped by the tail terminator protein.</text>
</comment>
<comment type="subunit">
    <text evidence="1">Interacts with the tail initiator complex presumably through its C-terminus domain. Interacts with the tail assembly proteins.</text>
</comment>
<proteinExistence type="inferred from homology"/>
<keyword evidence="1" id="KW-1245">Viral tail assembly</keyword>
<dbReference type="HAMAP" id="MF_04138">
    <property type="entry name" value="TMP_LAMBDA"/>
    <property type="match status" value="1"/>
</dbReference>
<feature type="coiled-coil region" evidence="1">
    <location>
        <begin position="48"/>
        <end position="82"/>
    </location>
</feature>
<keyword evidence="1" id="KW-1188">Viral release from host cell</keyword>
<feature type="region of interest" description="Disordered" evidence="2">
    <location>
        <begin position="582"/>
        <end position="601"/>
    </location>
</feature>
<feature type="chain" id="PRO_5041755174" description="Tape measure protein" evidence="1">
    <location>
        <begin position="1"/>
        <end position="998"/>
    </location>
</feature>
<dbReference type="GO" id="GO:0098003">
    <property type="term" value="P:viral tail assembly"/>
    <property type="evidence" value="ECO:0007669"/>
    <property type="project" value="UniProtKB-UniRule"/>
</dbReference>
<keyword evidence="1" id="KW-1171">Viral genome ejection through host cell envelope</keyword>
<gene>
    <name evidence="5" type="ORF">S202_22</name>
</gene>
<dbReference type="EMBL" id="OQ223306">
    <property type="protein sequence ID" value="WET18214.1"/>
    <property type="molecule type" value="Genomic_DNA"/>
</dbReference>
<evidence type="ECO:0000259" key="4">
    <source>
        <dbReference type="Pfam" id="PF09718"/>
    </source>
</evidence>
<feature type="domain" description="Bacteriophage tail tape measure N-terminal" evidence="3">
    <location>
        <begin position="206"/>
        <end position="436"/>
    </location>
</feature>
<dbReference type="Pfam" id="PF09718">
    <property type="entry name" value="Tape_meas_lam_C"/>
    <property type="match status" value="1"/>
</dbReference>
<accession>A0AAF0D0P1</accession>
<sequence>MAVFSYIGGYMVDKVAGLSLDVDVSTVQRAVKSLKEFSRANDQAADSMGSLINEAEVAKQKAKEHAEQLKRQRKEYEAVEKAIDPTVAKMERLKVTSQQLDKLWQQGVIPDDTFFRLGEMLETQNNALIKSRSMLTVEGRAAAENAKQKARAKVDADNFIRSLERQAQAATMTKQEMLELRAAELGVSDKASPLISKLNQQTEAFKLSGISAGQYRNAMKMLPAQITDVVTSMATGMPIWMVAIQQGGQISDSFGGIGNAMQLAKDGVIDYISSITELKSAFADVRTLGQDAIARFGRAATIFGGGIFTAVAAIGYAAYSSYSELSELQRAIVLSGGYAVQSAAEMDTLTDSITKNSKGSGGAVKDIAASMAKSGKYTSDQIKIITASTADWATVTGTSADKIIAEFDKIAKDPVSGLAELNKTYNFLEKGQLTYINNLKKTEGQTAAVTAATKIFADVMDDRIEKLAESANPLEKMWWNIKKWSSDAWDSVSDRTLGALNLITDVVAGTLEQVKVILNYGDQYIGEFVISATKAMQGIPGMGTFGQSVIDEQQKIVDAAKKQNDELSKSIAERDARIRKGEMGYSEASKNEKVGDGYSSKTKDAVDKEAEALKKVNKEKKYSVDQGNKITDQYEMDIVALQSQLKVLQEHKTINDSISHQRKTQWNEQARILILEGIAADQKSRALTQEEKSILLNKAKILDLAEQKAVLGDQIVKQQQLNDLTDKSLKFVNDFTAATERLNASRGMSTREMERQAELAKITTDYINAGGSEGDEKLQNMIKAQNDYYAAEDAKRADWLAGAESAFADYGDAAMDMYGNVNEIASSALNGMSDMMVQFLTTGKANFEDFAKNIIGMIIKMIAQMVIFNTISGMMGGKTWSFAGGASSGASAASQATPTPAASVFRSVSSGGAAVSLAAAAGSVATSGFNASNSAPKVVNHSGGGTVVDVSGMEVRVDNGSDPRGISQGVEMMFKKMIRESCSQGGEVYNYIQEKTGG</sequence>
<keyword evidence="1" id="KW-1227">Viral tail protein</keyword>
<feature type="compositionally biased region" description="Basic and acidic residues" evidence="2">
    <location>
        <begin position="589"/>
        <end position="601"/>
    </location>
</feature>
<evidence type="ECO:0000256" key="1">
    <source>
        <dbReference type="HAMAP-Rule" id="MF_04138"/>
    </source>
</evidence>
<comment type="similarity">
    <text evidence="1">Belongs to the Lambdavirus tape measure protein family.</text>
</comment>
<evidence type="ECO:0000259" key="3">
    <source>
        <dbReference type="Pfam" id="PF06791"/>
    </source>
</evidence>
<keyword evidence="1" id="KW-0175">Coiled coil</keyword>
<feature type="domain" description="Bacteriophage tail tape measure C-terminal" evidence="4">
    <location>
        <begin position="798"/>
        <end position="871"/>
    </location>
</feature>
<evidence type="ECO:0000256" key="2">
    <source>
        <dbReference type="SAM" id="MobiDB-lite"/>
    </source>
</evidence>
<keyword evidence="6" id="KW-1185">Reference proteome</keyword>
<dbReference type="InterPro" id="IPR009628">
    <property type="entry name" value="Phage_tape_measure_N"/>
</dbReference>
<keyword evidence="1" id="KW-1160">Virus entry into host cell</keyword>
<keyword evidence="1" id="KW-0946">Virion</keyword>
<keyword evidence="1" id="KW-1162">Viral penetration into host cytoplasm</keyword>
<dbReference type="InterPro" id="IPR006431">
    <property type="entry name" value="Phage_tape_meas_C"/>
</dbReference>
<reference evidence="5" key="1">
    <citation type="submission" date="2023-01" db="EMBL/GenBank/DDBJ databases">
        <authorList>
            <person name="Choi J."/>
            <person name="Chang Y."/>
        </authorList>
    </citation>
    <scope>NUCLEOTIDE SEQUENCE</scope>
</reference>
<organism evidence="5 6">
    <name type="scientific">Shigella phage S2_02</name>
    <dbReference type="NCBI Taxonomy" id="3027007"/>
    <lineage>
        <taxon>Viruses</taxon>
        <taxon>Duplodnaviria</taxon>
        <taxon>Heunggongvirae</taxon>
        <taxon>Uroviricota</taxon>
        <taxon>Caudoviricetes</taxon>
        <taxon>Drexlerviridae</taxon>
        <taxon>Tunavirinae</taxon>
        <taxon>Tunavirus</taxon>
        <taxon>Tunavirus S202</taxon>
    </lineage>
</organism>
<name>A0AAF0D0P1_9CAUD</name>